<accession>A0A4Y8REF7</accession>
<protein>
    <submittedName>
        <fullName evidence="1">Uncharacterized protein</fullName>
    </submittedName>
</protein>
<dbReference type="EMBL" id="SOZD01000006">
    <property type="protein sequence ID" value="TFF19856.1"/>
    <property type="molecule type" value="Genomic_DNA"/>
</dbReference>
<organism evidence="1 2">
    <name type="scientific">Jiella endophytica</name>
    <dbReference type="NCBI Taxonomy" id="2558362"/>
    <lineage>
        <taxon>Bacteria</taxon>
        <taxon>Pseudomonadati</taxon>
        <taxon>Pseudomonadota</taxon>
        <taxon>Alphaproteobacteria</taxon>
        <taxon>Hyphomicrobiales</taxon>
        <taxon>Aurantimonadaceae</taxon>
        <taxon>Jiella</taxon>
    </lineage>
</organism>
<sequence>MSGRARHRRPLESFADRLPDAVDHEMRTAVLLAWEEIPPDLRARIAIARPRVDWQGYDDARRLVAEHLVVRIRELVECSRRGSAARGGHG</sequence>
<evidence type="ECO:0000313" key="2">
    <source>
        <dbReference type="Proteomes" id="UP000298179"/>
    </source>
</evidence>
<reference evidence="1 2" key="1">
    <citation type="submission" date="2019-03" db="EMBL/GenBank/DDBJ databases">
        <title>Jiella endophytica sp. nov., a novel endophytic bacterium isolated from root of Ficus microcarpa Linn. f.</title>
        <authorList>
            <person name="Tuo L."/>
        </authorList>
    </citation>
    <scope>NUCLEOTIDE SEQUENCE [LARGE SCALE GENOMIC DNA]</scope>
    <source>
        <strain evidence="1 2">CBS5Q-3</strain>
    </source>
</reference>
<dbReference type="AlphaFoldDB" id="A0A4Y8REF7"/>
<keyword evidence="2" id="KW-1185">Reference proteome</keyword>
<name>A0A4Y8REF7_9HYPH</name>
<comment type="caution">
    <text evidence="1">The sequence shown here is derived from an EMBL/GenBank/DDBJ whole genome shotgun (WGS) entry which is preliminary data.</text>
</comment>
<dbReference type="Proteomes" id="UP000298179">
    <property type="component" value="Unassembled WGS sequence"/>
</dbReference>
<dbReference type="RefSeq" id="WP_134763537.1">
    <property type="nucleotide sequence ID" value="NZ_SOZD01000006.1"/>
</dbReference>
<evidence type="ECO:0000313" key="1">
    <source>
        <dbReference type="EMBL" id="TFF19856.1"/>
    </source>
</evidence>
<proteinExistence type="predicted"/>
<gene>
    <name evidence="1" type="ORF">E3C22_19520</name>
</gene>
<dbReference type="OrthoDB" id="7918607at2"/>